<proteinExistence type="predicted"/>
<dbReference type="AlphaFoldDB" id="A0A9P8YEB7"/>
<comment type="caution">
    <text evidence="1">The sequence shown here is derived from an EMBL/GenBank/DDBJ whole genome shotgun (WGS) entry which is preliminary data.</text>
</comment>
<evidence type="ECO:0000313" key="1">
    <source>
        <dbReference type="EMBL" id="KAH7037669.1"/>
    </source>
</evidence>
<reference evidence="1" key="1">
    <citation type="journal article" date="2021" name="Nat. Commun.">
        <title>Genetic determinants of endophytism in the Arabidopsis root mycobiome.</title>
        <authorList>
            <person name="Mesny F."/>
            <person name="Miyauchi S."/>
            <person name="Thiergart T."/>
            <person name="Pickel B."/>
            <person name="Atanasova L."/>
            <person name="Karlsson M."/>
            <person name="Huettel B."/>
            <person name="Barry K.W."/>
            <person name="Haridas S."/>
            <person name="Chen C."/>
            <person name="Bauer D."/>
            <person name="Andreopoulos W."/>
            <person name="Pangilinan J."/>
            <person name="LaButti K."/>
            <person name="Riley R."/>
            <person name="Lipzen A."/>
            <person name="Clum A."/>
            <person name="Drula E."/>
            <person name="Henrissat B."/>
            <person name="Kohler A."/>
            <person name="Grigoriev I.V."/>
            <person name="Martin F.M."/>
            <person name="Hacquard S."/>
        </authorList>
    </citation>
    <scope>NUCLEOTIDE SEQUENCE</scope>
    <source>
        <strain evidence="1">MPI-CAGE-CH-0230</strain>
    </source>
</reference>
<gene>
    <name evidence="1" type="ORF">B0I36DRAFT_69521</name>
</gene>
<dbReference type="Proteomes" id="UP000756346">
    <property type="component" value="Unassembled WGS sequence"/>
</dbReference>
<accession>A0A9P8YEB7</accession>
<protein>
    <submittedName>
        <fullName evidence="1">Uncharacterized protein</fullName>
    </submittedName>
</protein>
<dbReference type="GeneID" id="70192770"/>
<dbReference type="EMBL" id="JAGTJQ010000002">
    <property type="protein sequence ID" value="KAH7037669.1"/>
    <property type="molecule type" value="Genomic_DNA"/>
</dbReference>
<name>A0A9P8YEB7_9PEZI</name>
<keyword evidence="2" id="KW-1185">Reference proteome</keyword>
<dbReference type="RefSeq" id="XP_046016790.1">
    <property type="nucleotide sequence ID" value="XM_046163224.1"/>
</dbReference>
<organism evidence="1 2">
    <name type="scientific">Microdochium trichocladiopsis</name>
    <dbReference type="NCBI Taxonomy" id="1682393"/>
    <lineage>
        <taxon>Eukaryota</taxon>
        <taxon>Fungi</taxon>
        <taxon>Dikarya</taxon>
        <taxon>Ascomycota</taxon>
        <taxon>Pezizomycotina</taxon>
        <taxon>Sordariomycetes</taxon>
        <taxon>Xylariomycetidae</taxon>
        <taxon>Xylariales</taxon>
        <taxon>Microdochiaceae</taxon>
        <taxon>Microdochium</taxon>
    </lineage>
</organism>
<sequence>MKIHGRGSFQEIVKAVESTQPGQFRCHRFALRPPRVVSGTRDEIYELTLAYALESGRRGKRDEQSAVEMQRRGAQVWNPSFNMHVECHASLFASAFAAGSTSRCLARRWWSWLVWSTLRVVQGPVLYGTAAPGPVCSWTGSGNKERLLLVTQRSGRRA</sequence>
<evidence type="ECO:0000313" key="2">
    <source>
        <dbReference type="Proteomes" id="UP000756346"/>
    </source>
</evidence>